<feature type="domain" description="PspC-related ToastRack" evidence="9">
    <location>
        <begin position="391"/>
        <end position="517"/>
    </location>
</feature>
<keyword evidence="3 6" id="KW-0812">Transmembrane</keyword>
<evidence type="ECO:0000313" key="10">
    <source>
        <dbReference type="EMBL" id="HIX54910.1"/>
    </source>
</evidence>
<evidence type="ECO:0000259" key="9">
    <source>
        <dbReference type="Pfam" id="PF22744"/>
    </source>
</evidence>
<evidence type="ECO:0000256" key="5">
    <source>
        <dbReference type="ARBA" id="ARBA00023136"/>
    </source>
</evidence>
<dbReference type="InterPro" id="IPR052027">
    <property type="entry name" value="PspC"/>
</dbReference>
<evidence type="ECO:0000259" key="8">
    <source>
        <dbReference type="Pfam" id="PF22571"/>
    </source>
</evidence>
<keyword evidence="2" id="KW-1003">Cell membrane</keyword>
<feature type="transmembrane region" description="Helical" evidence="6">
    <location>
        <begin position="313"/>
        <end position="334"/>
    </location>
</feature>
<dbReference type="Pfam" id="PF22744">
    <property type="entry name" value="Toast-rack_PspC-Cterm"/>
    <property type="match status" value="1"/>
</dbReference>
<comment type="subcellular location">
    <subcellularLocation>
        <location evidence="1">Cell membrane</location>
        <topology evidence="1">Single-pass membrane protein</topology>
    </subcellularLocation>
</comment>
<keyword evidence="4 6" id="KW-1133">Transmembrane helix</keyword>
<protein>
    <submittedName>
        <fullName evidence="10">PspC domain-containing protein</fullName>
    </submittedName>
</protein>
<comment type="caution">
    <text evidence="10">The sequence shown here is derived from an EMBL/GenBank/DDBJ whole genome shotgun (WGS) entry which is preliminary data.</text>
</comment>
<dbReference type="AlphaFoldDB" id="A0A9D2AYV4"/>
<reference evidence="10" key="2">
    <citation type="submission" date="2021-04" db="EMBL/GenBank/DDBJ databases">
        <authorList>
            <person name="Gilroy R."/>
        </authorList>
    </citation>
    <scope>NUCLEOTIDE SEQUENCE</scope>
    <source>
        <strain evidence="10">1719</strain>
    </source>
</reference>
<feature type="domain" description="PspC-related transmembrane region" evidence="8">
    <location>
        <begin position="209"/>
        <end position="340"/>
    </location>
</feature>
<dbReference type="Proteomes" id="UP000824156">
    <property type="component" value="Unassembled WGS sequence"/>
</dbReference>
<feature type="domain" description="Phage shock protein PspC N-terminal" evidence="7">
    <location>
        <begin position="112"/>
        <end position="169"/>
    </location>
</feature>
<keyword evidence="5 6" id="KW-0472">Membrane</keyword>
<dbReference type="PANTHER" id="PTHR33885:SF3">
    <property type="entry name" value="PHAGE SHOCK PROTEIN C"/>
    <property type="match status" value="1"/>
</dbReference>
<organism evidence="10 11">
    <name type="scientific">Candidatus Sphingobacterium stercoripullorum</name>
    <dbReference type="NCBI Taxonomy" id="2838759"/>
    <lineage>
        <taxon>Bacteria</taxon>
        <taxon>Pseudomonadati</taxon>
        <taxon>Bacteroidota</taxon>
        <taxon>Sphingobacteriia</taxon>
        <taxon>Sphingobacteriales</taxon>
        <taxon>Sphingobacteriaceae</taxon>
        <taxon>Sphingobacterium</taxon>
    </lineage>
</organism>
<feature type="transmembrane region" description="Helical" evidence="6">
    <location>
        <begin position="279"/>
        <end position="301"/>
    </location>
</feature>
<feature type="transmembrane region" description="Helical" evidence="6">
    <location>
        <begin position="122"/>
        <end position="140"/>
    </location>
</feature>
<name>A0A9D2AYV4_9SPHI</name>
<dbReference type="GO" id="GO:0005886">
    <property type="term" value="C:plasma membrane"/>
    <property type="evidence" value="ECO:0007669"/>
    <property type="project" value="UniProtKB-SubCell"/>
</dbReference>
<evidence type="ECO:0000259" key="7">
    <source>
        <dbReference type="Pfam" id="PF04024"/>
    </source>
</evidence>
<dbReference type="Pfam" id="PF22571">
    <property type="entry name" value="LiaI-LiaF-TM_PspC"/>
    <property type="match status" value="1"/>
</dbReference>
<evidence type="ECO:0000256" key="2">
    <source>
        <dbReference type="ARBA" id="ARBA00022475"/>
    </source>
</evidence>
<evidence type="ECO:0000256" key="1">
    <source>
        <dbReference type="ARBA" id="ARBA00004162"/>
    </source>
</evidence>
<feature type="transmembrane region" description="Helical" evidence="6">
    <location>
        <begin position="146"/>
        <end position="166"/>
    </location>
</feature>
<dbReference type="InterPro" id="IPR054319">
    <property type="entry name" value="PspC-rel_ToastRack"/>
</dbReference>
<evidence type="ECO:0000256" key="6">
    <source>
        <dbReference type="SAM" id="Phobius"/>
    </source>
</evidence>
<dbReference type="PANTHER" id="PTHR33885">
    <property type="entry name" value="PHAGE SHOCK PROTEIN C"/>
    <property type="match status" value="1"/>
</dbReference>
<accession>A0A9D2AYV4</accession>
<dbReference type="Pfam" id="PF04024">
    <property type="entry name" value="PspC"/>
    <property type="match status" value="1"/>
</dbReference>
<dbReference type="InterPro" id="IPR054321">
    <property type="entry name" value="PspC-rel_TM"/>
</dbReference>
<evidence type="ECO:0000313" key="11">
    <source>
        <dbReference type="Proteomes" id="UP000824156"/>
    </source>
</evidence>
<gene>
    <name evidence="10" type="ORF">H9853_07785</name>
</gene>
<sequence length="533" mass="60252">MNKTIIININGIVFHIEEEAYEVLRKYMIEIKRHFGKSPENQEILEDIEMRIAEMFSERIEKGRKEVVTMEDVEQVINQMGRVSDFEENSFESEEESAKETGYESEEEVVNKKLMRDPDDRLLGGVCSGLAHYFAVDPLWTRLILLVFVLLGGSGVLVYLILWIVVPKAITRSDKMAMRGQPANLQTFKESFQKEMDGVKESFSENSEQFERSSRYAGSVLLRIIKAVVRIVFVCVIAVIVLLLITLLIALCVGILGIFGLVGTSAIEPLNYLDPREAIWGFVAGTMVVFIPLFGLLLLFMRLVFKQKPVSNYLSLTLFSIWVISVIGVSYIAISNAQDFVETGAIKVEKELQEHEKFYLLQRNSKVIEAQSSADGDRLINIKTGDLEALLHAKIGIRFETLDSGKTPYVQYNYSAQGKNYEIAANRASKIKYHLTQDSDRLIFDSHFSLDKNTLERNQRVDLIVYLAEGTQVNISKELRSKLRGISYSACEPEEASNRAKSTDWVMGPYGLICLEKQDVDAEGGVETEAEVN</sequence>
<evidence type="ECO:0000256" key="4">
    <source>
        <dbReference type="ARBA" id="ARBA00022989"/>
    </source>
</evidence>
<dbReference type="EMBL" id="DXEZ01000216">
    <property type="protein sequence ID" value="HIX54910.1"/>
    <property type="molecule type" value="Genomic_DNA"/>
</dbReference>
<reference evidence="10" key="1">
    <citation type="journal article" date="2021" name="PeerJ">
        <title>Extensive microbial diversity within the chicken gut microbiome revealed by metagenomics and culture.</title>
        <authorList>
            <person name="Gilroy R."/>
            <person name="Ravi A."/>
            <person name="Getino M."/>
            <person name="Pursley I."/>
            <person name="Horton D.L."/>
            <person name="Alikhan N.F."/>
            <person name="Baker D."/>
            <person name="Gharbi K."/>
            <person name="Hall N."/>
            <person name="Watson M."/>
            <person name="Adriaenssens E.M."/>
            <person name="Foster-Nyarko E."/>
            <person name="Jarju S."/>
            <person name="Secka A."/>
            <person name="Antonio M."/>
            <person name="Oren A."/>
            <person name="Chaudhuri R.R."/>
            <person name="La Ragione R."/>
            <person name="Hildebrand F."/>
            <person name="Pallen M.J."/>
        </authorList>
    </citation>
    <scope>NUCLEOTIDE SEQUENCE</scope>
    <source>
        <strain evidence="10">1719</strain>
    </source>
</reference>
<evidence type="ECO:0000256" key="3">
    <source>
        <dbReference type="ARBA" id="ARBA00022692"/>
    </source>
</evidence>
<dbReference type="InterPro" id="IPR007168">
    <property type="entry name" value="Phageshock_PspC_N"/>
</dbReference>
<proteinExistence type="predicted"/>
<feature type="transmembrane region" description="Helical" evidence="6">
    <location>
        <begin position="231"/>
        <end position="259"/>
    </location>
</feature>